<evidence type="ECO:0000313" key="1">
    <source>
        <dbReference type="EMBL" id="KAF5855188.1"/>
    </source>
</evidence>
<protein>
    <submittedName>
        <fullName evidence="1">Uncharacterized protein</fullName>
    </submittedName>
</protein>
<gene>
    <name evidence="1" type="ORF">ETB97_009742</name>
</gene>
<dbReference type="AlphaFoldDB" id="A0A8H5ZQW4"/>
<dbReference type="EMBL" id="SPNV01000483">
    <property type="protein sequence ID" value="KAF5855188.1"/>
    <property type="molecule type" value="Genomic_DNA"/>
</dbReference>
<comment type="caution">
    <text evidence="1">The sequence shown here is derived from an EMBL/GenBank/DDBJ whole genome shotgun (WGS) entry which is preliminary data.</text>
</comment>
<dbReference type="Proteomes" id="UP000541154">
    <property type="component" value="Unassembled WGS sequence"/>
</dbReference>
<organism evidence="1 2">
    <name type="scientific">Petromyces alliaceus</name>
    <name type="common">Aspergillus alliaceus</name>
    <dbReference type="NCBI Taxonomy" id="209559"/>
    <lineage>
        <taxon>Eukaryota</taxon>
        <taxon>Fungi</taxon>
        <taxon>Dikarya</taxon>
        <taxon>Ascomycota</taxon>
        <taxon>Pezizomycotina</taxon>
        <taxon>Eurotiomycetes</taxon>
        <taxon>Eurotiomycetidae</taxon>
        <taxon>Eurotiales</taxon>
        <taxon>Aspergillaceae</taxon>
        <taxon>Aspergillus</taxon>
        <taxon>Aspergillus subgen. Circumdati</taxon>
    </lineage>
</organism>
<reference evidence="1 2" key="1">
    <citation type="submission" date="2019-04" db="EMBL/GenBank/DDBJ databases">
        <title>Aspergillus burnettii sp. nov., novel species from soil in southeast Queensland.</title>
        <authorList>
            <person name="Gilchrist C.L.M."/>
            <person name="Pitt J.I."/>
            <person name="Lange L."/>
            <person name="Lacey H.J."/>
            <person name="Vuong D."/>
            <person name="Midgley D.J."/>
            <person name="Greenfield P."/>
            <person name="Bradbury M."/>
            <person name="Lacey E."/>
            <person name="Busk P.K."/>
            <person name="Pilgaard B."/>
            <person name="Chooi Y.H."/>
            <person name="Piggott A.M."/>
        </authorList>
    </citation>
    <scope>NUCLEOTIDE SEQUENCE [LARGE SCALE GENOMIC DNA]</scope>
    <source>
        <strain evidence="1 2">FRR 5400</strain>
    </source>
</reference>
<proteinExistence type="predicted"/>
<keyword evidence="2" id="KW-1185">Reference proteome</keyword>
<accession>A0A8H5ZQW4</accession>
<sequence length="452" mass="49781">MPALPIIPLHSLPGSSGKKDDSGVGVSTREYRIHPDQVHLGFNAINFSGASASQHGSFGRLQFNANPTTGTFIIDKYGDRGDYFGQRVTGNTNAQNGSGHWNDPTWNSGADPRWSLGSRHIVFDQFNTISPACGGVNPLACYSSKEPGSHDYRIIVASYPNRKKTDPVVVAERPDTVPWTTPYIPGNTTYPVAAAITAGVYTVTANKTEYAEVNITYNSVSMSGVRVTYNGFSDHGLSFLNGYREHHSDPAGLHWWSRIHQTGRKGQWHPVLTPPETFSVLRVLSDDDLMCKPPWPRKHTRSCSLLILSCLPTTIEAFLPFQLEDTFSSAFILQLIRAVAPWLLPDETWGGDVECILDRMIAKGNVGAPLCKLELSQIAQILTPLTPNEMHFQSSSPPWEPLRNEPSTILGTEAEPSWDLFIEILFVGLNPGEILDLAEQLDVGPRMDSIDI</sequence>
<evidence type="ECO:0000313" key="2">
    <source>
        <dbReference type="Proteomes" id="UP000541154"/>
    </source>
</evidence>
<name>A0A8H5ZQW4_PETAA</name>